<feature type="transmembrane region" description="Helical" evidence="7">
    <location>
        <begin position="114"/>
        <end position="134"/>
    </location>
</feature>
<evidence type="ECO:0000256" key="1">
    <source>
        <dbReference type="ARBA" id="ARBA00000085"/>
    </source>
</evidence>
<dbReference type="CDD" id="cd00075">
    <property type="entry name" value="HATPase"/>
    <property type="match status" value="1"/>
</dbReference>
<evidence type="ECO:0000256" key="6">
    <source>
        <dbReference type="ARBA" id="ARBA00023012"/>
    </source>
</evidence>
<evidence type="ECO:0000256" key="4">
    <source>
        <dbReference type="ARBA" id="ARBA00022679"/>
    </source>
</evidence>
<feature type="domain" description="Histidine kinase" evidence="8">
    <location>
        <begin position="158"/>
        <end position="344"/>
    </location>
</feature>
<gene>
    <name evidence="9" type="ORF">ACFOUR_15690</name>
</gene>
<dbReference type="Gene3D" id="1.10.287.130">
    <property type="match status" value="1"/>
</dbReference>
<reference evidence="9 10" key="1">
    <citation type="journal article" date="2019" name="Int. J. Syst. Evol. Microbiol.">
        <title>The Global Catalogue of Microorganisms (GCM) 10K type strain sequencing project: providing services to taxonomists for standard genome sequencing and annotation.</title>
        <authorList>
            <consortium name="The Broad Institute Genomics Platform"/>
            <consortium name="The Broad Institute Genome Sequencing Center for Infectious Disease"/>
            <person name="Wu L."/>
            <person name="Ma J."/>
        </authorList>
    </citation>
    <scope>NUCLEOTIDE SEQUENCE [LARGE SCALE GENOMIC DNA]</scope>
    <source>
        <strain evidence="9 10">IBRC-M 10256</strain>
    </source>
</reference>
<feature type="transmembrane region" description="Helical" evidence="7">
    <location>
        <begin position="81"/>
        <end position="102"/>
    </location>
</feature>
<dbReference type="PANTHER" id="PTHR43711">
    <property type="entry name" value="TWO-COMPONENT HISTIDINE KINASE"/>
    <property type="match status" value="1"/>
</dbReference>
<organism evidence="9 10">
    <name type="scientific">Halovivax cerinus</name>
    <dbReference type="NCBI Taxonomy" id="1487865"/>
    <lineage>
        <taxon>Archaea</taxon>
        <taxon>Methanobacteriati</taxon>
        <taxon>Methanobacteriota</taxon>
        <taxon>Stenosarchaea group</taxon>
        <taxon>Halobacteria</taxon>
        <taxon>Halobacteriales</taxon>
        <taxon>Natrialbaceae</taxon>
        <taxon>Halovivax</taxon>
    </lineage>
</organism>
<dbReference type="Proteomes" id="UP001595846">
    <property type="component" value="Unassembled WGS sequence"/>
</dbReference>
<dbReference type="SUPFAM" id="SSF47384">
    <property type="entry name" value="Homodimeric domain of signal transducing histidine kinase"/>
    <property type="match status" value="1"/>
</dbReference>
<evidence type="ECO:0000259" key="8">
    <source>
        <dbReference type="PROSITE" id="PS50109"/>
    </source>
</evidence>
<dbReference type="PRINTS" id="PR00344">
    <property type="entry name" value="BCTRLSENSOR"/>
</dbReference>
<dbReference type="GeneID" id="73902431"/>
<keyword evidence="3" id="KW-0597">Phosphoprotein</keyword>
<dbReference type="AlphaFoldDB" id="A0ABD5NSB3"/>
<dbReference type="SMART" id="SM00387">
    <property type="entry name" value="HATPase_c"/>
    <property type="match status" value="1"/>
</dbReference>
<dbReference type="InterPro" id="IPR050736">
    <property type="entry name" value="Sensor_HK_Regulatory"/>
</dbReference>
<sequence length="344" mass="37223">MTATVEEDDWVATLAERLPFSPLTALGLLLAATITVRVVAENVSSRAIFESIGPLFAATAVVVVDRYLVTRGVTPRDRLSVFAFGLGGFLAAALVTALHLLVLSLEGLGPRNPLYLTLLSGTVGVAAGCVAGWYEIQQRAAVREARRQRERLDQFASFVSHDLRNPLSVADGRLQEAFRTGDAEHLRAVDESLDRMDELIEETLSVARSGSEVIDPEPVPLVDLAASAWDAVDTADASLEVHGDRTLHVEEERVRRLFENCFRNAVEHGDADTVRVGPLRTGFYVEDDGTGIPEDVRDSVFEQGVSSSQDGSGLGLAIVRAVADAHGWEPRVSESEEGGARFEF</sequence>
<evidence type="ECO:0000313" key="9">
    <source>
        <dbReference type="EMBL" id="MFC3959805.1"/>
    </source>
</evidence>
<dbReference type="PROSITE" id="PS50109">
    <property type="entry name" value="HIS_KIN"/>
    <property type="match status" value="1"/>
</dbReference>
<keyword evidence="6" id="KW-0902">Two-component regulatory system</keyword>
<name>A0ABD5NSB3_9EURY</name>
<comment type="caution">
    <text evidence="9">The sequence shown here is derived from an EMBL/GenBank/DDBJ whole genome shotgun (WGS) entry which is preliminary data.</text>
</comment>
<evidence type="ECO:0000256" key="5">
    <source>
        <dbReference type="ARBA" id="ARBA00022777"/>
    </source>
</evidence>
<evidence type="ECO:0000256" key="7">
    <source>
        <dbReference type="SAM" id="Phobius"/>
    </source>
</evidence>
<dbReference type="GO" id="GO:0004673">
    <property type="term" value="F:protein histidine kinase activity"/>
    <property type="evidence" value="ECO:0007669"/>
    <property type="project" value="UniProtKB-EC"/>
</dbReference>
<evidence type="ECO:0000256" key="2">
    <source>
        <dbReference type="ARBA" id="ARBA00012438"/>
    </source>
</evidence>
<dbReference type="SMART" id="SM00388">
    <property type="entry name" value="HisKA"/>
    <property type="match status" value="1"/>
</dbReference>
<protein>
    <recommendedName>
        <fullName evidence="2">histidine kinase</fullName>
        <ecNumber evidence="2">2.7.13.3</ecNumber>
    </recommendedName>
</protein>
<accession>A0ABD5NSB3</accession>
<dbReference type="GO" id="GO:0000160">
    <property type="term" value="P:phosphorelay signal transduction system"/>
    <property type="evidence" value="ECO:0007669"/>
    <property type="project" value="UniProtKB-KW"/>
</dbReference>
<evidence type="ECO:0000313" key="10">
    <source>
        <dbReference type="Proteomes" id="UP001595846"/>
    </source>
</evidence>
<dbReference type="EC" id="2.7.13.3" evidence="2"/>
<evidence type="ECO:0000256" key="3">
    <source>
        <dbReference type="ARBA" id="ARBA00022553"/>
    </source>
</evidence>
<dbReference type="PANTHER" id="PTHR43711:SF1">
    <property type="entry name" value="HISTIDINE KINASE 1"/>
    <property type="match status" value="1"/>
</dbReference>
<keyword evidence="10" id="KW-1185">Reference proteome</keyword>
<dbReference type="InterPro" id="IPR003661">
    <property type="entry name" value="HisK_dim/P_dom"/>
</dbReference>
<dbReference type="InterPro" id="IPR036890">
    <property type="entry name" value="HATPase_C_sf"/>
</dbReference>
<dbReference type="InterPro" id="IPR005467">
    <property type="entry name" value="His_kinase_dom"/>
</dbReference>
<dbReference type="Pfam" id="PF00512">
    <property type="entry name" value="HisKA"/>
    <property type="match status" value="1"/>
</dbReference>
<dbReference type="InterPro" id="IPR003594">
    <property type="entry name" value="HATPase_dom"/>
</dbReference>
<keyword evidence="7" id="KW-1133">Transmembrane helix</keyword>
<dbReference type="SUPFAM" id="SSF55874">
    <property type="entry name" value="ATPase domain of HSP90 chaperone/DNA topoisomerase II/histidine kinase"/>
    <property type="match status" value="1"/>
</dbReference>
<keyword evidence="4" id="KW-0808">Transferase</keyword>
<dbReference type="InterPro" id="IPR004358">
    <property type="entry name" value="Sig_transdc_His_kin-like_C"/>
</dbReference>
<keyword evidence="7" id="KW-0472">Membrane</keyword>
<feature type="transmembrane region" description="Helical" evidence="7">
    <location>
        <begin position="20"/>
        <end position="40"/>
    </location>
</feature>
<dbReference type="EMBL" id="JBHSAQ010000013">
    <property type="protein sequence ID" value="MFC3959805.1"/>
    <property type="molecule type" value="Genomic_DNA"/>
</dbReference>
<keyword evidence="7" id="KW-0812">Transmembrane</keyword>
<proteinExistence type="predicted"/>
<keyword evidence="5 9" id="KW-0418">Kinase</keyword>
<dbReference type="RefSeq" id="WP_256533318.1">
    <property type="nucleotide sequence ID" value="NZ_CP101824.1"/>
</dbReference>
<dbReference type="InterPro" id="IPR036097">
    <property type="entry name" value="HisK_dim/P_sf"/>
</dbReference>
<feature type="transmembrane region" description="Helical" evidence="7">
    <location>
        <begin position="52"/>
        <end position="69"/>
    </location>
</feature>
<comment type="catalytic activity">
    <reaction evidence="1">
        <text>ATP + protein L-histidine = ADP + protein N-phospho-L-histidine.</text>
        <dbReference type="EC" id="2.7.13.3"/>
    </reaction>
</comment>
<dbReference type="Pfam" id="PF02518">
    <property type="entry name" value="HATPase_c"/>
    <property type="match status" value="1"/>
</dbReference>
<dbReference type="CDD" id="cd00082">
    <property type="entry name" value="HisKA"/>
    <property type="match status" value="1"/>
</dbReference>
<dbReference type="Gene3D" id="3.30.565.10">
    <property type="entry name" value="Histidine kinase-like ATPase, C-terminal domain"/>
    <property type="match status" value="1"/>
</dbReference>